<keyword evidence="8" id="KW-0375">Hydrogen ion transport</keyword>
<evidence type="ECO:0000313" key="9">
    <source>
        <dbReference type="EMBL" id="KAG2458327.1"/>
    </source>
</evidence>
<reference evidence="9 10" key="1">
    <citation type="journal article" date="2021" name="Cell">
        <title>Tracing the genetic footprints of vertebrate landing in non-teleost ray-finned fishes.</title>
        <authorList>
            <person name="Bi X."/>
            <person name="Wang K."/>
            <person name="Yang L."/>
            <person name="Pan H."/>
            <person name="Jiang H."/>
            <person name="Wei Q."/>
            <person name="Fang M."/>
            <person name="Yu H."/>
            <person name="Zhu C."/>
            <person name="Cai Y."/>
            <person name="He Y."/>
            <person name="Gan X."/>
            <person name="Zeng H."/>
            <person name="Yu D."/>
            <person name="Zhu Y."/>
            <person name="Jiang H."/>
            <person name="Qiu Q."/>
            <person name="Yang H."/>
            <person name="Zhang Y.E."/>
            <person name="Wang W."/>
            <person name="Zhu M."/>
            <person name="He S."/>
            <person name="Zhang G."/>
        </authorList>
    </citation>
    <scope>NUCLEOTIDE SEQUENCE [LARGE SCALE GENOMIC DNA]</scope>
    <source>
        <strain evidence="9">Bchr_013</strain>
    </source>
</reference>
<keyword evidence="4 8" id="KW-0812">Transmembrane</keyword>
<evidence type="ECO:0000256" key="1">
    <source>
        <dbReference type="ARBA" id="ARBA00004141"/>
    </source>
</evidence>
<comment type="caution">
    <text evidence="9">The sequence shown here is derived from an EMBL/GenBank/DDBJ whole genome shotgun (WGS) entry which is preliminary data.</text>
</comment>
<evidence type="ECO:0000256" key="4">
    <source>
        <dbReference type="ARBA" id="ARBA00022692"/>
    </source>
</evidence>
<evidence type="ECO:0000256" key="5">
    <source>
        <dbReference type="ARBA" id="ARBA00022989"/>
    </source>
</evidence>
<dbReference type="Pfam" id="PF01496">
    <property type="entry name" value="V_ATPase_I"/>
    <property type="match status" value="1"/>
</dbReference>
<dbReference type="PANTHER" id="PTHR11629:SF90">
    <property type="entry name" value="V-TYPE PROTON ATPASE SUBUNIT A"/>
    <property type="match status" value="1"/>
</dbReference>
<keyword evidence="5 8" id="KW-1133">Transmembrane helix</keyword>
<feature type="transmembrane region" description="Helical" evidence="8">
    <location>
        <begin position="77"/>
        <end position="99"/>
    </location>
</feature>
<keyword evidence="7 8" id="KW-0472">Membrane</keyword>
<dbReference type="GO" id="GO:0005886">
    <property type="term" value="C:plasma membrane"/>
    <property type="evidence" value="ECO:0007669"/>
    <property type="project" value="TreeGrafter"/>
</dbReference>
<dbReference type="PANTHER" id="PTHR11629">
    <property type="entry name" value="VACUOLAR PROTON ATPASES"/>
    <property type="match status" value="1"/>
</dbReference>
<dbReference type="EMBL" id="JAATIS010007298">
    <property type="protein sequence ID" value="KAG2458327.1"/>
    <property type="molecule type" value="Genomic_DNA"/>
</dbReference>
<evidence type="ECO:0000256" key="3">
    <source>
        <dbReference type="ARBA" id="ARBA00022448"/>
    </source>
</evidence>
<dbReference type="GO" id="GO:0007035">
    <property type="term" value="P:vacuolar acidification"/>
    <property type="evidence" value="ECO:0007669"/>
    <property type="project" value="TreeGrafter"/>
</dbReference>
<proteinExistence type="inferred from homology"/>
<dbReference type="InterPro" id="IPR002490">
    <property type="entry name" value="V-ATPase_116kDa_su"/>
</dbReference>
<feature type="non-terminal residue" evidence="9">
    <location>
        <position position="174"/>
    </location>
</feature>
<evidence type="ECO:0000256" key="6">
    <source>
        <dbReference type="ARBA" id="ARBA00023065"/>
    </source>
</evidence>
<dbReference type="Proteomes" id="UP000886611">
    <property type="component" value="Unassembled WGS sequence"/>
</dbReference>
<evidence type="ECO:0000256" key="7">
    <source>
        <dbReference type="ARBA" id="ARBA00023136"/>
    </source>
</evidence>
<keyword evidence="3 8" id="KW-0813">Transport</keyword>
<dbReference type="GO" id="GO:0016471">
    <property type="term" value="C:vacuolar proton-transporting V-type ATPase complex"/>
    <property type="evidence" value="ECO:0007669"/>
    <property type="project" value="TreeGrafter"/>
</dbReference>
<dbReference type="GO" id="GO:0033179">
    <property type="term" value="C:proton-transporting V-type ATPase, V0 domain"/>
    <property type="evidence" value="ECO:0007669"/>
    <property type="project" value="InterPro"/>
</dbReference>
<comment type="caution">
    <text evidence="8">Lacks conserved residue(s) required for the propagation of feature annotation.</text>
</comment>
<comment type="subcellular location">
    <subcellularLocation>
        <location evidence="1">Membrane</location>
        <topology evidence="1">Multi-pass membrane protein</topology>
    </subcellularLocation>
</comment>
<accession>A0A8X7X0T8</accession>
<evidence type="ECO:0000256" key="2">
    <source>
        <dbReference type="ARBA" id="ARBA00009904"/>
    </source>
</evidence>
<organism evidence="9 10">
    <name type="scientific">Polypterus senegalus</name>
    <name type="common">Senegal bichir</name>
    <dbReference type="NCBI Taxonomy" id="55291"/>
    <lineage>
        <taxon>Eukaryota</taxon>
        <taxon>Metazoa</taxon>
        <taxon>Chordata</taxon>
        <taxon>Craniata</taxon>
        <taxon>Vertebrata</taxon>
        <taxon>Euteleostomi</taxon>
        <taxon>Actinopterygii</taxon>
        <taxon>Polypteriformes</taxon>
        <taxon>Polypteridae</taxon>
        <taxon>Polypterus</taxon>
    </lineage>
</organism>
<name>A0A8X7X0T8_POLSE</name>
<evidence type="ECO:0000313" key="10">
    <source>
        <dbReference type="Proteomes" id="UP000886611"/>
    </source>
</evidence>
<sequence length="174" mass="19457">MKSNEFTHKIVNLLHGKLVKCVSIDSSETVGGDGAEDENINLQYRKEYLQALTPSGFPPAEPLGCHFREPRNILVQFVPEVTFMLALFGYLVFLIIFKWCAVPSSTSRQAPSILLHFINMMMFSYPESSDSFLYGSQVGRIGRLDSARCSASDDTLMVRKSQQPVDVTAAWTGR</sequence>
<gene>
    <name evidence="9" type="primary">Atp6v0a4_0</name>
    <name evidence="9" type="ORF">GTO96_0018520</name>
</gene>
<comment type="function">
    <text evidence="8">Essential component of the vacuolar proton pump (V-ATPase), a multimeric enzyme that catalyzes the translocation of protons across the membranes. Required for assembly and activity of the V-ATPase.</text>
</comment>
<protein>
    <recommendedName>
        <fullName evidence="8">V-type proton ATPase subunit a</fullName>
    </recommendedName>
</protein>
<keyword evidence="6 8" id="KW-0406">Ion transport</keyword>
<comment type="similarity">
    <text evidence="2 8">Belongs to the V-ATPase 116 kDa subunit family.</text>
</comment>
<feature type="non-terminal residue" evidence="9">
    <location>
        <position position="1"/>
    </location>
</feature>
<keyword evidence="10" id="KW-1185">Reference proteome</keyword>
<dbReference type="GO" id="GO:0046961">
    <property type="term" value="F:proton-transporting ATPase activity, rotational mechanism"/>
    <property type="evidence" value="ECO:0007669"/>
    <property type="project" value="InterPro"/>
</dbReference>
<dbReference type="GO" id="GO:0051117">
    <property type="term" value="F:ATPase binding"/>
    <property type="evidence" value="ECO:0007669"/>
    <property type="project" value="TreeGrafter"/>
</dbReference>
<evidence type="ECO:0000256" key="8">
    <source>
        <dbReference type="RuleBase" id="RU361189"/>
    </source>
</evidence>
<dbReference type="AlphaFoldDB" id="A0A8X7X0T8"/>